<name>A0A1V2LJ47_PICKU</name>
<protein>
    <submittedName>
        <fullName evidence="7">Fluconazole resistance protein 3</fullName>
    </submittedName>
</protein>
<dbReference type="AlphaFoldDB" id="A0A1V2LJ47"/>
<proteinExistence type="predicted"/>
<dbReference type="InterPro" id="IPR046347">
    <property type="entry name" value="bZIP_sf"/>
</dbReference>
<evidence type="ECO:0000259" key="5">
    <source>
        <dbReference type="PROSITE" id="PS50217"/>
    </source>
</evidence>
<dbReference type="Gene3D" id="1.20.5.170">
    <property type="match status" value="1"/>
</dbReference>
<dbReference type="EMBL" id="CP028777">
    <property type="protein sequence ID" value="AWU78523.1"/>
    <property type="molecule type" value="Genomic_DNA"/>
</dbReference>
<keyword evidence="3" id="KW-0175">Coiled coil</keyword>
<evidence type="ECO:0000313" key="8">
    <source>
        <dbReference type="Proteomes" id="UP000189274"/>
    </source>
</evidence>
<dbReference type="SMART" id="SM00338">
    <property type="entry name" value="BRLZ"/>
    <property type="match status" value="1"/>
</dbReference>
<dbReference type="PROSITE" id="PS50217">
    <property type="entry name" value="BZIP"/>
    <property type="match status" value="1"/>
</dbReference>
<dbReference type="InterPro" id="IPR050936">
    <property type="entry name" value="AP-1-like"/>
</dbReference>
<dbReference type="Proteomes" id="UP000249293">
    <property type="component" value="Chromosome 5"/>
</dbReference>
<feature type="coiled-coil region" evidence="3">
    <location>
        <begin position="122"/>
        <end position="170"/>
    </location>
</feature>
<dbReference type="PANTHER" id="PTHR40621:SF8">
    <property type="entry name" value="AP-1-LIKE TRANSCRIPTION FACTOR YAP3"/>
    <property type="match status" value="1"/>
</dbReference>
<dbReference type="VEuPathDB" id="FungiDB:C5L36_0E05770"/>
<dbReference type="STRING" id="4909.A0A1V2LJ47"/>
<evidence type="ECO:0000313" key="6">
    <source>
        <dbReference type="EMBL" id="AWU78523.1"/>
    </source>
</evidence>
<dbReference type="EMBL" id="MQVM01000023">
    <property type="protein sequence ID" value="ONH72240.1"/>
    <property type="molecule type" value="Genomic_DNA"/>
</dbReference>
<organism evidence="7 8">
    <name type="scientific">Pichia kudriavzevii</name>
    <name type="common">Yeast</name>
    <name type="synonym">Issatchenkia orientalis</name>
    <dbReference type="NCBI Taxonomy" id="4909"/>
    <lineage>
        <taxon>Eukaryota</taxon>
        <taxon>Fungi</taxon>
        <taxon>Dikarya</taxon>
        <taxon>Ascomycota</taxon>
        <taxon>Saccharomycotina</taxon>
        <taxon>Pichiomycetes</taxon>
        <taxon>Pichiales</taxon>
        <taxon>Pichiaceae</taxon>
        <taxon>Pichia</taxon>
    </lineage>
</organism>
<dbReference type="InterPro" id="IPR004827">
    <property type="entry name" value="bZIP"/>
</dbReference>
<accession>A0A1V2LJ47</accession>
<dbReference type="GO" id="GO:0000976">
    <property type="term" value="F:transcription cis-regulatory region binding"/>
    <property type="evidence" value="ECO:0007669"/>
    <property type="project" value="InterPro"/>
</dbReference>
<evidence type="ECO:0000256" key="4">
    <source>
        <dbReference type="SAM" id="MobiDB-lite"/>
    </source>
</evidence>
<reference evidence="8" key="1">
    <citation type="journal article" date="2017" name="Genome Announc.">
        <title>Genome sequences of Cyberlindnera fabianii 65, Pichia kudriavzevii 129, and Saccharomyces cerevisiae 131 isolated from fermented masau fruits in Zimbabwe.</title>
        <authorList>
            <person name="van Rijswijck I.M.H."/>
            <person name="Derks M.F.L."/>
            <person name="Abee T."/>
            <person name="de Ridder D."/>
            <person name="Smid E.J."/>
        </authorList>
    </citation>
    <scope>NUCLEOTIDE SEQUENCE [LARGE SCALE GENOMIC DNA]</scope>
    <source>
        <strain evidence="8">129</strain>
    </source>
</reference>
<comment type="subcellular location">
    <subcellularLocation>
        <location evidence="1">Nucleus</location>
    </subcellularLocation>
</comment>
<feature type="compositionally biased region" description="Basic and acidic residues" evidence="4">
    <location>
        <begin position="84"/>
        <end position="93"/>
    </location>
</feature>
<evidence type="ECO:0000256" key="1">
    <source>
        <dbReference type="ARBA" id="ARBA00004123"/>
    </source>
</evidence>
<reference evidence="7" key="2">
    <citation type="submission" date="2017-01" db="EMBL/GenBank/DDBJ databases">
        <authorList>
            <person name="Mah S.A."/>
            <person name="Swanson W.J."/>
            <person name="Moy G.W."/>
            <person name="Vacquier V.D."/>
        </authorList>
    </citation>
    <scope>NUCLEOTIDE SEQUENCE [LARGE SCALE GENOMIC DNA]</scope>
    <source>
        <strain evidence="7">129</strain>
    </source>
</reference>
<dbReference type="GO" id="GO:0001228">
    <property type="term" value="F:DNA-binding transcription activator activity, RNA polymerase II-specific"/>
    <property type="evidence" value="ECO:0007669"/>
    <property type="project" value="TreeGrafter"/>
</dbReference>
<dbReference type="PROSITE" id="PS00036">
    <property type="entry name" value="BZIP_BASIC"/>
    <property type="match status" value="1"/>
</dbReference>
<gene>
    <name evidence="7" type="ORF">BOH78_3933</name>
    <name evidence="6" type="ORF">C5L36_0E05770</name>
</gene>
<evidence type="ECO:0000256" key="3">
    <source>
        <dbReference type="SAM" id="Coils"/>
    </source>
</evidence>
<dbReference type="SUPFAM" id="SSF57959">
    <property type="entry name" value="Leucine zipper domain"/>
    <property type="match status" value="1"/>
</dbReference>
<keyword evidence="2" id="KW-0539">Nucleus</keyword>
<feature type="region of interest" description="Disordered" evidence="4">
    <location>
        <begin position="65"/>
        <end position="100"/>
    </location>
</feature>
<dbReference type="PANTHER" id="PTHR40621">
    <property type="entry name" value="TRANSCRIPTION FACTOR KAPC-RELATED"/>
    <property type="match status" value="1"/>
</dbReference>
<dbReference type="Gene3D" id="1.10.238.100">
    <property type="entry name" value="YAP1 redox domain. Chain B"/>
    <property type="match status" value="1"/>
</dbReference>
<keyword evidence="9" id="KW-1185">Reference proteome</keyword>
<evidence type="ECO:0000313" key="9">
    <source>
        <dbReference type="Proteomes" id="UP000249293"/>
    </source>
</evidence>
<reference evidence="6 9" key="3">
    <citation type="submission" date="2018-06" db="EMBL/GenBank/DDBJ databases">
        <title>Population genomics shows no distinction between pathogenic Candida krusei and environmental Pichia kudriavzevii: One species, four names.</title>
        <authorList>
            <person name="Douglass A.P."/>
            <person name="Offei B."/>
            <person name="Braun-Galleani S."/>
            <person name="Coughlan A.Y."/>
            <person name="Martos A."/>
            <person name="Ortiz-Merino R.A."/>
            <person name="Byrne K.P."/>
            <person name="Wolfe K.H."/>
        </authorList>
    </citation>
    <scope>NUCLEOTIDE SEQUENCE [LARGE SCALE GENOMIC DNA]</scope>
    <source>
        <strain evidence="6 9">CBS573</strain>
    </source>
</reference>
<dbReference type="OrthoDB" id="4940293at2759"/>
<dbReference type="CDD" id="cd14688">
    <property type="entry name" value="bZIP_YAP"/>
    <property type="match status" value="1"/>
</dbReference>
<sequence>MEQRDYGYPHNANDVSELVVNGDQYVGINSVTDQVNSPTSFENTMLMDSVYQGMDMFPAQTKNCPMQGSAGSKMESAHSPTFRTESKISKSSDKVSTPTGLSEVELYQRRKAQNRAAQRAFRERKESKLKELSNKLKQAEMEREKLERQLAELKQKNKILDIENQILQKQKAVDSSNTSSNSEYRHDRIVFKNEDGTKNINWSPSTIGNNIDAIDKVISYTFPSTNKRDFIDNTIDWSKHGTNNRSNTESEKLGQSYSVNDEKVLTISAVWDYLVEFSKLNPSLNLDMANIMKDLRGKEVCHGYGPAYPIGLINEIIERNVELD</sequence>
<evidence type="ECO:0000256" key="2">
    <source>
        <dbReference type="ARBA" id="ARBA00023242"/>
    </source>
</evidence>
<evidence type="ECO:0000313" key="7">
    <source>
        <dbReference type="EMBL" id="ONH72240.1"/>
    </source>
</evidence>
<dbReference type="GO" id="GO:0090575">
    <property type="term" value="C:RNA polymerase II transcription regulator complex"/>
    <property type="evidence" value="ECO:0007669"/>
    <property type="project" value="TreeGrafter"/>
</dbReference>
<feature type="domain" description="BZIP" evidence="5">
    <location>
        <begin position="104"/>
        <end position="167"/>
    </location>
</feature>
<dbReference type="Proteomes" id="UP000189274">
    <property type="component" value="Unassembled WGS sequence"/>
</dbReference>